<evidence type="ECO:0000313" key="8">
    <source>
        <dbReference type="EMBL" id="OMP14299.1"/>
    </source>
</evidence>
<keyword evidence="9" id="KW-1185">Reference proteome</keyword>
<evidence type="ECO:0000256" key="5">
    <source>
        <dbReference type="ARBA" id="ARBA00047761"/>
    </source>
</evidence>
<dbReference type="PANTHER" id="PTHR23081:SF36">
    <property type="entry name" value="RNA POLYMERASE II SUBUNIT A C-TERMINAL DOMAIN PHOSPHATASE"/>
    <property type="match status" value="1"/>
</dbReference>
<dbReference type="InterPro" id="IPR001357">
    <property type="entry name" value="BRCT_dom"/>
</dbReference>
<dbReference type="Gene3D" id="3.40.50.10190">
    <property type="entry name" value="BRCT domain"/>
    <property type="match status" value="1"/>
</dbReference>
<evidence type="ECO:0000256" key="1">
    <source>
        <dbReference type="ARBA" id="ARBA00004123"/>
    </source>
</evidence>
<dbReference type="GO" id="GO:0005634">
    <property type="term" value="C:nucleus"/>
    <property type="evidence" value="ECO:0007669"/>
    <property type="project" value="UniProtKB-SubCell"/>
</dbReference>
<keyword evidence="4" id="KW-0539">Nucleus</keyword>
<evidence type="ECO:0000256" key="4">
    <source>
        <dbReference type="ARBA" id="ARBA00023242"/>
    </source>
</evidence>
<dbReference type="InterPro" id="IPR039189">
    <property type="entry name" value="Fcp1"/>
</dbReference>
<gene>
    <name evidence="8" type="ORF">COLO4_00079</name>
</gene>
<dbReference type="AlphaFoldDB" id="A0A1R3L4Q9"/>
<comment type="subcellular location">
    <subcellularLocation>
        <location evidence="1">Nucleus</location>
    </subcellularLocation>
</comment>
<dbReference type="InterPro" id="IPR036420">
    <property type="entry name" value="BRCT_dom_sf"/>
</dbReference>
<name>A0A1R3L4Q9_9ROSI</name>
<dbReference type="STRING" id="93759.A0A1R3L4Q9"/>
<comment type="catalytic activity">
    <reaction evidence="6">
        <text>O-phospho-L-threonyl-[protein] + H2O = L-threonyl-[protein] + phosphate</text>
        <dbReference type="Rhea" id="RHEA:47004"/>
        <dbReference type="Rhea" id="RHEA-COMP:11060"/>
        <dbReference type="Rhea" id="RHEA-COMP:11605"/>
        <dbReference type="ChEBI" id="CHEBI:15377"/>
        <dbReference type="ChEBI" id="CHEBI:30013"/>
        <dbReference type="ChEBI" id="CHEBI:43474"/>
        <dbReference type="ChEBI" id="CHEBI:61977"/>
        <dbReference type="EC" id="3.1.3.16"/>
    </reaction>
</comment>
<evidence type="ECO:0000313" key="9">
    <source>
        <dbReference type="Proteomes" id="UP000187203"/>
    </source>
</evidence>
<sequence>MGEVIQLQPCDPVPSSFELVLSGNGNGICCQKTEEEEYISGINKLSYLCKTLEEMDRVESRQQVSQKKLHLVLDIDHTLGSCRDVRTLAATLRSSVLTGCRLYMKNVKDQELWKMAKELGATCCNQLNLSVTHLVSCEKGSADFDWGVKKKKFLVDEEWIREAYYLWLRPSEEENS</sequence>
<dbReference type="EC" id="3.1.3.16" evidence="2"/>
<evidence type="ECO:0000256" key="3">
    <source>
        <dbReference type="ARBA" id="ARBA00022801"/>
    </source>
</evidence>
<dbReference type="EMBL" id="AWUE01000520">
    <property type="protein sequence ID" value="OMP14299.1"/>
    <property type="molecule type" value="Genomic_DNA"/>
</dbReference>
<comment type="caution">
    <text evidence="8">The sequence shown here is derived from an EMBL/GenBank/DDBJ whole genome shotgun (WGS) entry which is preliminary data.</text>
</comment>
<dbReference type="PROSITE" id="PS50172">
    <property type="entry name" value="BRCT"/>
    <property type="match status" value="1"/>
</dbReference>
<protein>
    <recommendedName>
        <fullName evidence="2">protein-serine/threonine phosphatase</fullName>
        <ecNumber evidence="2">3.1.3.16</ecNumber>
    </recommendedName>
</protein>
<dbReference type="Proteomes" id="UP000187203">
    <property type="component" value="Unassembled WGS sequence"/>
</dbReference>
<dbReference type="GO" id="GO:0008420">
    <property type="term" value="F:RNA polymerase II CTD heptapeptide repeat phosphatase activity"/>
    <property type="evidence" value="ECO:0007669"/>
    <property type="project" value="InterPro"/>
</dbReference>
<keyword evidence="3" id="KW-0378">Hydrolase</keyword>
<evidence type="ECO:0000256" key="6">
    <source>
        <dbReference type="ARBA" id="ARBA00048336"/>
    </source>
</evidence>
<evidence type="ECO:0000256" key="2">
    <source>
        <dbReference type="ARBA" id="ARBA00013081"/>
    </source>
</evidence>
<evidence type="ECO:0000259" key="7">
    <source>
        <dbReference type="PROSITE" id="PS50172"/>
    </source>
</evidence>
<reference evidence="9" key="1">
    <citation type="submission" date="2013-09" db="EMBL/GenBank/DDBJ databases">
        <title>Corchorus olitorius genome sequencing.</title>
        <authorList>
            <person name="Alam M."/>
            <person name="Haque M.S."/>
            <person name="Islam M.S."/>
            <person name="Emdad E.M."/>
            <person name="Islam M.M."/>
            <person name="Ahmed B."/>
            <person name="Halim A."/>
            <person name="Hossen Q.M.M."/>
            <person name="Hossain M.Z."/>
            <person name="Ahmed R."/>
            <person name="Khan M.M."/>
            <person name="Islam R."/>
            <person name="Rashid M.M."/>
            <person name="Khan S.A."/>
            <person name="Rahman M.S."/>
            <person name="Alam M."/>
            <person name="Yahiya A.S."/>
            <person name="Khan M.S."/>
            <person name="Azam M.S."/>
            <person name="Haque T."/>
            <person name="Lashkar M.Z.H."/>
            <person name="Akhand A.I."/>
            <person name="Morshed G."/>
            <person name="Roy S."/>
            <person name="Uddin K.S."/>
            <person name="Rabeya T."/>
            <person name="Hossain A.S."/>
            <person name="Chowdhury A."/>
            <person name="Snigdha A.R."/>
            <person name="Mortoza M.S."/>
            <person name="Matin S.A."/>
            <person name="Hoque S.M.E."/>
            <person name="Islam M.K."/>
            <person name="Roy D.K."/>
            <person name="Haider R."/>
            <person name="Moosa M.M."/>
            <person name="Elias S.M."/>
            <person name="Hasan A.M."/>
            <person name="Jahan S."/>
            <person name="Shafiuddin M."/>
            <person name="Mahmood N."/>
            <person name="Shommy N.S."/>
        </authorList>
    </citation>
    <scope>NUCLEOTIDE SEQUENCE [LARGE SCALE GENOMIC DNA]</scope>
    <source>
        <strain evidence="9">cv. O-4</strain>
    </source>
</reference>
<dbReference type="OrthoDB" id="10249888at2759"/>
<comment type="catalytic activity">
    <reaction evidence="5">
        <text>O-phospho-L-seryl-[protein] + H2O = L-seryl-[protein] + phosphate</text>
        <dbReference type="Rhea" id="RHEA:20629"/>
        <dbReference type="Rhea" id="RHEA-COMP:9863"/>
        <dbReference type="Rhea" id="RHEA-COMP:11604"/>
        <dbReference type="ChEBI" id="CHEBI:15377"/>
        <dbReference type="ChEBI" id="CHEBI:29999"/>
        <dbReference type="ChEBI" id="CHEBI:43474"/>
        <dbReference type="ChEBI" id="CHEBI:83421"/>
        <dbReference type="EC" id="3.1.3.16"/>
    </reaction>
</comment>
<dbReference type="Pfam" id="PF00533">
    <property type="entry name" value="BRCT"/>
    <property type="match status" value="1"/>
</dbReference>
<dbReference type="PANTHER" id="PTHR23081">
    <property type="entry name" value="RNA POLYMERASE II CTD PHOSPHATASE"/>
    <property type="match status" value="1"/>
</dbReference>
<feature type="domain" description="BRCT" evidence="7">
    <location>
        <begin position="92"/>
        <end position="164"/>
    </location>
</feature>
<dbReference type="SUPFAM" id="SSF52113">
    <property type="entry name" value="BRCT domain"/>
    <property type="match status" value="1"/>
</dbReference>
<proteinExistence type="predicted"/>
<organism evidence="8 9">
    <name type="scientific">Corchorus olitorius</name>
    <dbReference type="NCBI Taxonomy" id="93759"/>
    <lineage>
        <taxon>Eukaryota</taxon>
        <taxon>Viridiplantae</taxon>
        <taxon>Streptophyta</taxon>
        <taxon>Embryophyta</taxon>
        <taxon>Tracheophyta</taxon>
        <taxon>Spermatophyta</taxon>
        <taxon>Magnoliopsida</taxon>
        <taxon>eudicotyledons</taxon>
        <taxon>Gunneridae</taxon>
        <taxon>Pentapetalae</taxon>
        <taxon>rosids</taxon>
        <taxon>malvids</taxon>
        <taxon>Malvales</taxon>
        <taxon>Malvaceae</taxon>
        <taxon>Grewioideae</taxon>
        <taxon>Apeibeae</taxon>
        <taxon>Corchorus</taxon>
    </lineage>
</organism>
<accession>A0A1R3L4Q9</accession>